<organism evidence="2 3">
    <name type="scientific">Halobacillus alkaliphilus</name>
    <dbReference type="NCBI Taxonomy" id="396056"/>
    <lineage>
        <taxon>Bacteria</taxon>
        <taxon>Bacillati</taxon>
        <taxon>Bacillota</taxon>
        <taxon>Bacilli</taxon>
        <taxon>Bacillales</taxon>
        <taxon>Bacillaceae</taxon>
        <taxon>Halobacillus</taxon>
    </lineage>
</organism>
<dbReference type="InterPro" id="IPR013367">
    <property type="entry name" value="Flagellar_put"/>
</dbReference>
<keyword evidence="3" id="KW-1185">Reference proteome</keyword>
<keyword evidence="2" id="KW-0282">Flagellum</keyword>
<protein>
    <submittedName>
        <fullName evidence="2">Flagellar operon protein</fullName>
    </submittedName>
</protein>
<dbReference type="Pfam" id="PF12611">
    <property type="entry name" value="Flagellar_put"/>
    <property type="match status" value="1"/>
</dbReference>
<dbReference type="NCBIfam" id="TIGR02530">
    <property type="entry name" value="flg_new"/>
    <property type="match status" value="1"/>
</dbReference>
<dbReference type="AlphaFoldDB" id="A0A1I2KW25"/>
<dbReference type="Proteomes" id="UP000198897">
    <property type="component" value="Unassembled WGS sequence"/>
</dbReference>
<accession>A0A1I2KW25</accession>
<gene>
    <name evidence="2" type="ORF">SAMN05216353_10655</name>
</gene>
<evidence type="ECO:0000313" key="2">
    <source>
        <dbReference type="EMBL" id="SFF70529.1"/>
    </source>
</evidence>
<keyword evidence="2" id="KW-0966">Cell projection</keyword>
<evidence type="ECO:0000313" key="3">
    <source>
        <dbReference type="Proteomes" id="UP000198897"/>
    </source>
</evidence>
<dbReference type="EMBL" id="FOOG01000006">
    <property type="protein sequence ID" value="SFF70529.1"/>
    <property type="molecule type" value="Genomic_DNA"/>
</dbReference>
<reference evidence="3" key="1">
    <citation type="submission" date="2016-10" db="EMBL/GenBank/DDBJ databases">
        <authorList>
            <person name="Varghese N."/>
            <person name="Submissions S."/>
        </authorList>
    </citation>
    <scope>NUCLEOTIDE SEQUENCE [LARGE SCALE GENOMIC DNA]</scope>
    <source>
        <strain evidence="3">FP5</strain>
    </source>
</reference>
<feature type="region of interest" description="Disordered" evidence="1">
    <location>
        <begin position="1"/>
        <end position="28"/>
    </location>
</feature>
<evidence type="ECO:0000256" key="1">
    <source>
        <dbReference type="SAM" id="MobiDB-lite"/>
    </source>
</evidence>
<sequence>MNRLDPRIHQFHQPLQTPQKNKAKTKTDTSFQKVFHEAQTLKISKHAEKRLKQRNIEIDETKWNEISNKMAEAKSKGVTDSLVITNQAAFVVSTKNNTVVTALGREEAASQIFTNINGTIVLED</sequence>
<proteinExistence type="predicted"/>
<name>A0A1I2KW25_9BACI</name>
<keyword evidence="2" id="KW-0969">Cilium</keyword>